<keyword evidence="4" id="KW-1133">Transmembrane helix</keyword>
<comment type="caution">
    <text evidence="8">The sequence shown here is derived from an EMBL/GenBank/DDBJ whole genome shotgun (WGS) entry which is preliminary data.</text>
</comment>
<sequence length="466" mass="47814">MNRTRHTLREHAPSILVAGLSTAFGVSLISITGVLAEVIGNSGLNSATLTFILSFIAAVFIVIALYVGALVTANTFATIIAGRVRTIALLRLIGASAAMQRRAVTREGFTVGVAGAFVGGIVGVLFPILVVSVGVQSGAIPPGTYSYLSAQMLLPVVAVALTTTAASWAGSRRVLSVSPMDALGAAGESSLGEQSERRTRNRVALTLFLFGDVILVLGMLVGLVNPLGVLIGLIGGILSFSGVVLGAAVVMPRALRVIGRVFGTSATARLARENAVRYPERSARTTIGLVIGVTLITTFAVTVASYQSIIEAAQEVHPEAYEGVDPVLAITVAVFSVLMGFSALIAAVGMVNNLSLTVLHRTRELGLLRALGFTARQIRRMILIESAQLSAAAVVVGLVLGTLYGWAGAQSLIGGIQGSPGIVLPTVPLALVATIVVAAAALTAVASLAPSRRATRITPVAALAAE</sequence>
<evidence type="ECO:0000256" key="6">
    <source>
        <dbReference type="ARBA" id="ARBA00038076"/>
    </source>
</evidence>
<evidence type="ECO:0000313" key="8">
    <source>
        <dbReference type="EMBL" id="TFB82616.1"/>
    </source>
</evidence>
<dbReference type="GO" id="GO:0005886">
    <property type="term" value="C:plasma membrane"/>
    <property type="evidence" value="ECO:0007669"/>
    <property type="project" value="UniProtKB-SubCell"/>
</dbReference>
<accession>A0A1H8LBT3</accession>
<evidence type="ECO:0000256" key="4">
    <source>
        <dbReference type="ARBA" id="ARBA00022989"/>
    </source>
</evidence>
<evidence type="ECO:0000256" key="2">
    <source>
        <dbReference type="ARBA" id="ARBA00022475"/>
    </source>
</evidence>
<feature type="domain" description="ABC3 transporter permease C-terminal" evidence="7">
    <location>
        <begin position="337"/>
        <end position="459"/>
    </location>
</feature>
<evidence type="ECO:0000256" key="3">
    <source>
        <dbReference type="ARBA" id="ARBA00022692"/>
    </source>
</evidence>
<comment type="similarity">
    <text evidence="6">Belongs to the ABC-4 integral membrane protein family.</text>
</comment>
<evidence type="ECO:0000256" key="5">
    <source>
        <dbReference type="ARBA" id="ARBA00023136"/>
    </source>
</evidence>
<dbReference type="STRING" id="1424661.SAMN05216281_12614"/>
<feature type="domain" description="ABC3 transporter permease C-terminal" evidence="7">
    <location>
        <begin position="59"/>
        <end position="179"/>
    </location>
</feature>
<dbReference type="EMBL" id="SOFF01000056">
    <property type="protein sequence ID" value="TFB82616.1"/>
    <property type="molecule type" value="Genomic_DNA"/>
</dbReference>
<dbReference type="AlphaFoldDB" id="A0A1H8LBT3"/>
<keyword evidence="5" id="KW-0472">Membrane</keyword>
<dbReference type="Proteomes" id="UP000297654">
    <property type="component" value="Unassembled WGS sequence"/>
</dbReference>
<dbReference type="Pfam" id="PF02687">
    <property type="entry name" value="FtsX"/>
    <property type="match status" value="2"/>
</dbReference>
<reference evidence="8 9" key="1">
    <citation type="submission" date="2019-03" db="EMBL/GenBank/DDBJ databases">
        <title>Genomics of glacier-inhabiting Cryobacterium strains.</title>
        <authorList>
            <person name="Liu Q."/>
            <person name="Xin Y.-H."/>
        </authorList>
    </citation>
    <scope>NUCLEOTIDE SEQUENCE [LARGE SCALE GENOMIC DNA]</scope>
    <source>
        <strain evidence="8 9">Hh15</strain>
    </source>
</reference>
<dbReference type="OrthoDB" id="9780560at2"/>
<dbReference type="RefSeq" id="WP_092112478.1">
    <property type="nucleotide sequence ID" value="NZ_FOCN01000026.1"/>
</dbReference>
<gene>
    <name evidence="8" type="ORF">E3O10_17150</name>
</gene>
<keyword evidence="3" id="KW-0812">Transmembrane</keyword>
<dbReference type="PANTHER" id="PTHR30572">
    <property type="entry name" value="MEMBRANE COMPONENT OF TRANSPORTER-RELATED"/>
    <property type="match status" value="1"/>
</dbReference>
<comment type="subcellular location">
    <subcellularLocation>
        <location evidence="1">Cell membrane</location>
        <topology evidence="1">Multi-pass membrane protein</topology>
    </subcellularLocation>
</comment>
<evidence type="ECO:0000256" key="1">
    <source>
        <dbReference type="ARBA" id="ARBA00004651"/>
    </source>
</evidence>
<dbReference type="GO" id="GO:0022857">
    <property type="term" value="F:transmembrane transporter activity"/>
    <property type="evidence" value="ECO:0007669"/>
    <property type="project" value="TreeGrafter"/>
</dbReference>
<evidence type="ECO:0000259" key="7">
    <source>
        <dbReference type="Pfam" id="PF02687"/>
    </source>
</evidence>
<keyword evidence="9" id="KW-1185">Reference proteome</keyword>
<evidence type="ECO:0000313" key="9">
    <source>
        <dbReference type="Proteomes" id="UP000297654"/>
    </source>
</evidence>
<protein>
    <submittedName>
        <fullName evidence="8">ABC transporter permease</fullName>
    </submittedName>
</protein>
<name>A0A1H8LBT3_9MICO</name>
<dbReference type="PANTHER" id="PTHR30572:SF4">
    <property type="entry name" value="ABC TRANSPORTER PERMEASE YTRF"/>
    <property type="match status" value="1"/>
</dbReference>
<dbReference type="InterPro" id="IPR003838">
    <property type="entry name" value="ABC3_permease_C"/>
</dbReference>
<organism evidence="8 9">
    <name type="scientific">Cryobacterium luteum</name>
    <dbReference type="NCBI Taxonomy" id="1424661"/>
    <lineage>
        <taxon>Bacteria</taxon>
        <taxon>Bacillati</taxon>
        <taxon>Actinomycetota</taxon>
        <taxon>Actinomycetes</taxon>
        <taxon>Micrococcales</taxon>
        <taxon>Microbacteriaceae</taxon>
        <taxon>Cryobacterium</taxon>
    </lineage>
</organism>
<proteinExistence type="inferred from homology"/>
<keyword evidence="2" id="KW-1003">Cell membrane</keyword>
<dbReference type="InterPro" id="IPR050250">
    <property type="entry name" value="Macrolide_Exporter_MacB"/>
</dbReference>